<dbReference type="GO" id="GO:0006364">
    <property type="term" value="P:rRNA processing"/>
    <property type="evidence" value="ECO:0007669"/>
    <property type="project" value="UniProtKB-KW"/>
</dbReference>
<organism evidence="6 7">
    <name type="scientific">Drosophila guanche</name>
    <name type="common">Fruit fly</name>
    <dbReference type="NCBI Taxonomy" id="7266"/>
    <lineage>
        <taxon>Eukaryota</taxon>
        <taxon>Metazoa</taxon>
        <taxon>Ecdysozoa</taxon>
        <taxon>Arthropoda</taxon>
        <taxon>Hexapoda</taxon>
        <taxon>Insecta</taxon>
        <taxon>Pterygota</taxon>
        <taxon>Neoptera</taxon>
        <taxon>Endopterygota</taxon>
        <taxon>Diptera</taxon>
        <taxon>Brachycera</taxon>
        <taxon>Muscomorpha</taxon>
        <taxon>Ephydroidea</taxon>
        <taxon>Drosophilidae</taxon>
        <taxon>Drosophila</taxon>
        <taxon>Sophophora</taxon>
    </lineage>
</organism>
<dbReference type="STRING" id="7266.A0A3B0KSA6"/>
<evidence type="ECO:0000313" key="6">
    <source>
        <dbReference type="EMBL" id="SPP89569.1"/>
    </source>
</evidence>
<accession>A0A3B0KSA6</accession>
<sequence>MVFVYFVFFSNFWRKVNNLFTFPANGELYNPAALCNTRPAHEMAAAAQQKEFQKNFRLIVEKIFNNWQNLRLAVEHGMGGRNGQQVAIQIMDYTYQYCVGNEKISQGELEAVIEELMDQEFNTLCDDNSIPEICSNLLRYKQMAQQNQYPDIEAELIKLPPGKEWLRPDVKVTYTPVDGDSSSDENMDEDGDDDDEMDESDEEDAPIVSARVTRSQTRMQNADKFVEPEDGWTTVRRK</sequence>
<evidence type="ECO:0000313" key="7">
    <source>
        <dbReference type="Proteomes" id="UP000268350"/>
    </source>
</evidence>
<keyword evidence="7" id="KW-1185">Reference proteome</keyword>
<dbReference type="AlphaFoldDB" id="A0A3B0KSA6"/>
<dbReference type="EMBL" id="OUUW01000023">
    <property type="protein sequence ID" value="SPP89569.1"/>
    <property type="molecule type" value="Genomic_DNA"/>
</dbReference>
<evidence type="ECO:0000256" key="2">
    <source>
        <dbReference type="ARBA" id="ARBA00006524"/>
    </source>
</evidence>
<evidence type="ECO:0000256" key="1">
    <source>
        <dbReference type="ARBA" id="ARBA00002210"/>
    </source>
</evidence>
<evidence type="ECO:0000256" key="5">
    <source>
        <dbReference type="SAM" id="MobiDB-lite"/>
    </source>
</evidence>
<protein>
    <recommendedName>
        <fullName evidence="3">Pre-rRNA-processing protein TSR2 homolog</fullName>
    </recommendedName>
</protein>
<evidence type="ECO:0000256" key="3">
    <source>
        <dbReference type="ARBA" id="ARBA00017551"/>
    </source>
</evidence>
<comment type="similarity">
    <text evidence="2">Belongs to the TSR2 family.</text>
</comment>
<name>A0A3B0KSA6_DROGU</name>
<dbReference type="InterPro" id="IPR019398">
    <property type="entry name" value="Pre-rRNA_process_TSR2"/>
</dbReference>
<feature type="compositionally biased region" description="Acidic residues" evidence="5">
    <location>
        <begin position="181"/>
        <end position="205"/>
    </location>
</feature>
<comment type="function">
    <text evidence="1">May be involved in 20S pre-rRNA processing.</text>
</comment>
<dbReference type="PANTHER" id="PTHR21250">
    <property type="entry name" value="PRE-RRNA-PROCESSING PROTEIN TSR2 HOMOLOG"/>
    <property type="match status" value="1"/>
</dbReference>
<keyword evidence="4" id="KW-0698">rRNA processing</keyword>
<dbReference type="Proteomes" id="UP000268350">
    <property type="component" value="Unassembled WGS sequence"/>
</dbReference>
<reference evidence="7" key="1">
    <citation type="submission" date="2018-01" db="EMBL/GenBank/DDBJ databases">
        <authorList>
            <person name="Alioto T."/>
            <person name="Alioto T."/>
        </authorList>
    </citation>
    <scope>NUCLEOTIDE SEQUENCE [LARGE SCALE GENOMIC DNA]</scope>
</reference>
<proteinExistence type="inferred from homology"/>
<dbReference type="Pfam" id="PF10273">
    <property type="entry name" value="WGG"/>
    <property type="match status" value="1"/>
</dbReference>
<feature type="region of interest" description="Disordered" evidence="5">
    <location>
        <begin position="173"/>
        <end position="238"/>
    </location>
</feature>
<gene>
    <name evidence="6" type="ORF">DGUA_6G020217</name>
</gene>
<dbReference type="OrthoDB" id="263560at2759"/>
<evidence type="ECO:0000256" key="4">
    <source>
        <dbReference type="ARBA" id="ARBA00022552"/>
    </source>
</evidence>